<gene>
    <name evidence="1" type="ORF">MTR_0276s0020</name>
</gene>
<reference evidence="1 3" key="2">
    <citation type="journal article" date="2014" name="BMC Genomics">
        <title>An improved genome release (version Mt4.0) for the model legume Medicago truncatula.</title>
        <authorList>
            <person name="Tang H."/>
            <person name="Krishnakumar V."/>
            <person name="Bidwell S."/>
            <person name="Rosen B."/>
            <person name="Chan A."/>
            <person name="Zhou S."/>
            <person name="Gentzbittel L."/>
            <person name="Childs K.L."/>
            <person name="Yandell M."/>
            <person name="Gundlach H."/>
            <person name="Mayer K.F."/>
            <person name="Schwartz D.C."/>
            <person name="Town C.D."/>
        </authorList>
    </citation>
    <scope>GENOME REANNOTATION</scope>
    <source>
        <strain evidence="1">A17</strain>
        <strain evidence="2 3">cv. Jemalong A17</strain>
    </source>
</reference>
<proteinExistence type="predicted"/>
<dbReference type="EMBL" id="KL403001">
    <property type="protein sequence ID" value="KEH16212.1"/>
    <property type="molecule type" value="Genomic_DNA"/>
</dbReference>
<keyword evidence="3" id="KW-1185">Reference proteome</keyword>
<sequence length="214" mass="23082">MVQGIGESTKTDVAIATIIHPNTVKNIKNVQLKLHCDVQDCFVWLGNLDGNYPASSDCIISAPKSVVTWHPSSIDRTVVIVDGNFILESGKSGYGIWISGFSGNLSNSNNIHAGIIVAILLGLCIIARRMNINHVSTLSFSIAESFVYINEPTKCRVGTITGANSASFMQENICTKQGSPCQVKVLLPQVAHCIHALCLEEIKVSNQGIKPFSQ</sequence>
<organism evidence="1 3">
    <name type="scientific">Medicago truncatula</name>
    <name type="common">Barrel medic</name>
    <name type="synonym">Medicago tribuloides</name>
    <dbReference type="NCBI Taxonomy" id="3880"/>
    <lineage>
        <taxon>Eukaryota</taxon>
        <taxon>Viridiplantae</taxon>
        <taxon>Streptophyta</taxon>
        <taxon>Embryophyta</taxon>
        <taxon>Tracheophyta</taxon>
        <taxon>Spermatophyta</taxon>
        <taxon>Magnoliopsida</taxon>
        <taxon>eudicotyledons</taxon>
        <taxon>Gunneridae</taxon>
        <taxon>Pentapetalae</taxon>
        <taxon>rosids</taxon>
        <taxon>fabids</taxon>
        <taxon>Fabales</taxon>
        <taxon>Fabaceae</taxon>
        <taxon>Papilionoideae</taxon>
        <taxon>50 kb inversion clade</taxon>
        <taxon>NPAAA clade</taxon>
        <taxon>Hologalegina</taxon>
        <taxon>IRL clade</taxon>
        <taxon>Trifolieae</taxon>
        <taxon>Medicago</taxon>
    </lineage>
</organism>
<evidence type="ECO:0000313" key="1">
    <source>
        <dbReference type="EMBL" id="KEH16212.1"/>
    </source>
</evidence>
<reference evidence="1 3" key="1">
    <citation type="journal article" date="2011" name="Nature">
        <title>The Medicago genome provides insight into the evolution of rhizobial symbioses.</title>
        <authorList>
            <person name="Young N.D."/>
            <person name="Debelle F."/>
            <person name="Oldroyd G.E."/>
            <person name="Geurts R."/>
            <person name="Cannon S.B."/>
            <person name="Udvardi M.K."/>
            <person name="Benedito V.A."/>
            <person name="Mayer K.F."/>
            <person name="Gouzy J."/>
            <person name="Schoof H."/>
            <person name="Van de Peer Y."/>
            <person name="Proost S."/>
            <person name="Cook D.R."/>
            <person name="Meyers B.C."/>
            <person name="Spannagl M."/>
            <person name="Cheung F."/>
            <person name="De Mita S."/>
            <person name="Krishnakumar V."/>
            <person name="Gundlach H."/>
            <person name="Zhou S."/>
            <person name="Mudge J."/>
            <person name="Bharti A.K."/>
            <person name="Murray J.D."/>
            <person name="Naoumkina M.A."/>
            <person name="Rosen B."/>
            <person name="Silverstein K.A."/>
            <person name="Tang H."/>
            <person name="Rombauts S."/>
            <person name="Zhao P.X."/>
            <person name="Zhou P."/>
            <person name="Barbe V."/>
            <person name="Bardou P."/>
            <person name="Bechner M."/>
            <person name="Bellec A."/>
            <person name="Berger A."/>
            <person name="Berges H."/>
            <person name="Bidwell S."/>
            <person name="Bisseling T."/>
            <person name="Choisne N."/>
            <person name="Couloux A."/>
            <person name="Denny R."/>
            <person name="Deshpande S."/>
            <person name="Dai X."/>
            <person name="Doyle J.J."/>
            <person name="Dudez A.M."/>
            <person name="Farmer A.D."/>
            <person name="Fouteau S."/>
            <person name="Franken C."/>
            <person name="Gibelin C."/>
            <person name="Gish J."/>
            <person name="Goldstein S."/>
            <person name="Gonzalez A.J."/>
            <person name="Green P.J."/>
            <person name="Hallab A."/>
            <person name="Hartog M."/>
            <person name="Hua A."/>
            <person name="Humphray S.J."/>
            <person name="Jeong D.H."/>
            <person name="Jing Y."/>
            <person name="Jocker A."/>
            <person name="Kenton S.M."/>
            <person name="Kim D.J."/>
            <person name="Klee K."/>
            <person name="Lai H."/>
            <person name="Lang C."/>
            <person name="Lin S."/>
            <person name="Macmil S.L."/>
            <person name="Magdelenat G."/>
            <person name="Matthews L."/>
            <person name="McCorrison J."/>
            <person name="Monaghan E.L."/>
            <person name="Mun J.H."/>
            <person name="Najar F.Z."/>
            <person name="Nicholson C."/>
            <person name="Noirot C."/>
            <person name="O'Bleness M."/>
            <person name="Paule C.R."/>
            <person name="Poulain J."/>
            <person name="Prion F."/>
            <person name="Qin B."/>
            <person name="Qu C."/>
            <person name="Retzel E.F."/>
            <person name="Riddle C."/>
            <person name="Sallet E."/>
            <person name="Samain S."/>
            <person name="Samson N."/>
            <person name="Sanders I."/>
            <person name="Saurat O."/>
            <person name="Scarpelli C."/>
            <person name="Schiex T."/>
            <person name="Segurens B."/>
            <person name="Severin A.J."/>
            <person name="Sherrier D.J."/>
            <person name="Shi R."/>
            <person name="Sims S."/>
            <person name="Singer S.R."/>
            <person name="Sinharoy S."/>
            <person name="Sterck L."/>
            <person name="Viollet A."/>
            <person name="Wang B.B."/>
            <person name="Wang K."/>
            <person name="Wang M."/>
            <person name="Wang X."/>
            <person name="Warfsmann J."/>
            <person name="Weissenbach J."/>
            <person name="White D.D."/>
            <person name="White J.D."/>
            <person name="Wiley G.B."/>
            <person name="Wincker P."/>
            <person name="Xing Y."/>
            <person name="Yang L."/>
            <person name="Yao Z."/>
            <person name="Ying F."/>
            <person name="Zhai J."/>
            <person name="Zhou L."/>
            <person name="Zuber A."/>
            <person name="Denarie J."/>
            <person name="Dixon R.A."/>
            <person name="May G.D."/>
            <person name="Schwartz D.C."/>
            <person name="Rogers J."/>
            <person name="Quetier F."/>
            <person name="Town C.D."/>
            <person name="Roe B.A."/>
        </authorList>
    </citation>
    <scope>NUCLEOTIDE SEQUENCE [LARGE SCALE GENOMIC DNA]</scope>
    <source>
        <strain evidence="1">A17</strain>
        <strain evidence="2 3">cv. Jemalong A17</strain>
    </source>
</reference>
<accession>A0A072TFQ3</accession>
<name>A0A072TFQ3_MEDTR</name>
<protein>
    <submittedName>
        <fullName evidence="1 2">Uncharacterized protein</fullName>
    </submittedName>
</protein>
<dbReference type="HOGENOM" id="CLU_1290706_0_0_1"/>
<dbReference type="Proteomes" id="UP000002051">
    <property type="component" value="Unassembled WGS sequence"/>
</dbReference>
<evidence type="ECO:0000313" key="2">
    <source>
        <dbReference type="EnsemblPlants" id="KEH16212"/>
    </source>
</evidence>
<dbReference type="AlphaFoldDB" id="A0A072TFQ3"/>
<evidence type="ECO:0000313" key="3">
    <source>
        <dbReference type="Proteomes" id="UP000002051"/>
    </source>
</evidence>
<reference evidence="2" key="3">
    <citation type="submission" date="2015-06" db="UniProtKB">
        <authorList>
            <consortium name="EnsemblPlants"/>
        </authorList>
    </citation>
    <scope>IDENTIFICATION</scope>
    <source>
        <strain evidence="2">cv. Jemalong A17</strain>
    </source>
</reference>
<dbReference type="EnsemblPlants" id="KEH16212">
    <property type="protein sequence ID" value="KEH16212"/>
    <property type="gene ID" value="MTR_0276s0020"/>
</dbReference>